<evidence type="ECO:0000256" key="1">
    <source>
        <dbReference type="SAM" id="MobiDB-lite"/>
    </source>
</evidence>
<protein>
    <submittedName>
        <fullName evidence="2">Uncharacterized protein</fullName>
    </submittedName>
</protein>
<feature type="compositionally biased region" description="Basic and acidic residues" evidence="1">
    <location>
        <begin position="141"/>
        <end position="152"/>
    </location>
</feature>
<dbReference type="VEuPathDB" id="CryptoDB:Cvel_2632"/>
<reference evidence="2" key="1">
    <citation type="submission" date="2014-11" db="EMBL/GenBank/DDBJ databases">
        <authorList>
            <person name="Otto D Thomas"/>
            <person name="Naeem Raeece"/>
        </authorList>
    </citation>
    <scope>NUCLEOTIDE SEQUENCE</scope>
</reference>
<feature type="region of interest" description="Disordered" evidence="1">
    <location>
        <begin position="463"/>
        <end position="604"/>
    </location>
</feature>
<accession>A0A0G4F1F3</accession>
<feature type="compositionally biased region" description="Gly residues" evidence="1">
    <location>
        <begin position="189"/>
        <end position="199"/>
    </location>
</feature>
<feature type="compositionally biased region" description="Polar residues" evidence="1">
    <location>
        <begin position="103"/>
        <end position="112"/>
    </location>
</feature>
<gene>
    <name evidence="2" type="ORF">Cvel_2632</name>
</gene>
<feature type="compositionally biased region" description="Basic and acidic residues" evidence="1">
    <location>
        <begin position="215"/>
        <end position="227"/>
    </location>
</feature>
<sequence>MAMRMRDFHSQWFVEHLIPKLASHQLFKGKAGELLSEGPYRWGDHEDLLTGIMTCGRHLKNKELVHYLEALQKLTIKLMAVEGTANGRDAAAAGMRNATTAASSLRSPQQSLVGEEGGGMGMGGMQGRERWRETPPGGRGGGERDRMEEDFPHSSPGPGGMGGRFLQEGNDRRGSPANFEQQEREGRGEMGMWGGGGYQNGHPRSLLPPDVDAPSQRDGHSSGRSDHSGYSQPDRSRGGRFPLRDRNGEQREWDRGRGRGSDIDRYSDRNRQSDSDTERSLPNGLRRENVTVIQRDDYDWLVNQVTGKRRGGDFLDPFSLEIDEASRLGIREKLQFNVVLFIAKLPYPFDSPTATVQKVCLSTLKRDIFRRVPVQEVASAVWETGVELSVGVTMGPRKGWQAASVIAGPAADENRPQREITLSHSADTLEFALVNAFDGAMTVIQKTWPSETGARLIEASRLSVRGGSVRSESRGSQERGGENGGFRARNGRPPLSSPGRASERLVLRPSPNTVTRSLGDHEGPFSPSLSVRGPGPPSNKFVSKSDGSVKTCLGPGDRSRLPPRSPGIPPRSPDPPRSPALSQQPRGSRETLSPPQPRERISPSEATVLFGLSDQMIKAELRRAEFPTPWAAANCAVIGWILPRAEHRPESAWTLEIDNAPLQDWLLRAMKGFEKSGIRAVFCWRRQEAQHHFMSTKVIWPPAGGGGRGGEHELFSQEKETLDLCLSCLIREVLNAWRNKRGGGGSEA</sequence>
<proteinExistence type="predicted"/>
<dbReference type="AlphaFoldDB" id="A0A0G4F1F3"/>
<feature type="compositionally biased region" description="Gly residues" evidence="1">
    <location>
        <begin position="115"/>
        <end position="126"/>
    </location>
</feature>
<feature type="compositionally biased region" description="Basic and acidic residues" evidence="1">
    <location>
        <begin position="471"/>
        <end position="481"/>
    </location>
</feature>
<dbReference type="EMBL" id="CDMZ01000055">
    <property type="protein sequence ID" value="CEM05553.1"/>
    <property type="molecule type" value="Genomic_DNA"/>
</dbReference>
<feature type="region of interest" description="Disordered" evidence="1">
    <location>
        <begin position="98"/>
        <end position="288"/>
    </location>
</feature>
<feature type="compositionally biased region" description="Basic and acidic residues" evidence="1">
    <location>
        <begin position="234"/>
        <end position="288"/>
    </location>
</feature>
<feature type="compositionally biased region" description="Polar residues" evidence="1">
    <location>
        <begin position="580"/>
        <end position="593"/>
    </location>
</feature>
<evidence type="ECO:0000313" key="2">
    <source>
        <dbReference type="EMBL" id="CEM05553.1"/>
    </source>
</evidence>
<feature type="compositionally biased region" description="Pro residues" evidence="1">
    <location>
        <begin position="563"/>
        <end position="578"/>
    </location>
</feature>
<organism evidence="2">
    <name type="scientific">Chromera velia CCMP2878</name>
    <dbReference type="NCBI Taxonomy" id="1169474"/>
    <lineage>
        <taxon>Eukaryota</taxon>
        <taxon>Sar</taxon>
        <taxon>Alveolata</taxon>
        <taxon>Colpodellida</taxon>
        <taxon>Chromeraceae</taxon>
        <taxon>Chromera</taxon>
    </lineage>
</organism>
<name>A0A0G4F1F3_9ALVE</name>